<comment type="subunit">
    <text evidence="5">DNA polymerase III contains a core (composed of alpha, epsilon and theta chains) that associates with a tau subunit. This core dimerizes to form the POLIII' complex. PolIII' associates with the gamma complex (composed of gamma, delta, delta', psi and chi chains) and with the beta chain to form the complete DNA polymerase III complex.</text>
</comment>
<dbReference type="Pfam" id="PF01541">
    <property type="entry name" value="GIY-YIG"/>
    <property type="match status" value="1"/>
</dbReference>
<dbReference type="InterPro" id="IPR000305">
    <property type="entry name" value="GIY-YIG_endonuc"/>
</dbReference>
<dbReference type="SUPFAM" id="SSF53098">
    <property type="entry name" value="Ribonuclease H-like"/>
    <property type="match status" value="1"/>
</dbReference>
<dbReference type="Pfam" id="PF00929">
    <property type="entry name" value="RNase_T"/>
    <property type="match status" value="1"/>
</dbReference>
<evidence type="ECO:0000256" key="5">
    <source>
        <dbReference type="ARBA" id="ARBA00026073"/>
    </source>
</evidence>
<dbReference type="EMBL" id="LNZC01000027">
    <property type="protein sequence ID" value="KTD76797.1"/>
    <property type="molecule type" value="Genomic_DNA"/>
</dbReference>
<evidence type="ECO:0000256" key="2">
    <source>
        <dbReference type="ARBA" id="ARBA00022722"/>
    </source>
</evidence>
<keyword evidence="2" id="KW-0540">Nuclease</keyword>
<comment type="catalytic activity">
    <reaction evidence="6">
        <text>DNA(n) + a 2'-deoxyribonucleoside 5'-triphosphate = DNA(n+1) + diphosphate</text>
        <dbReference type="Rhea" id="RHEA:22508"/>
        <dbReference type="Rhea" id="RHEA-COMP:17339"/>
        <dbReference type="Rhea" id="RHEA-COMP:17340"/>
        <dbReference type="ChEBI" id="CHEBI:33019"/>
        <dbReference type="ChEBI" id="CHEBI:61560"/>
        <dbReference type="ChEBI" id="CHEBI:173112"/>
        <dbReference type="EC" id="2.7.7.7"/>
    </reaction>
</comment>
<dbReference type="InterPro" id="IPR036397">
    <property type="entry name" value="RNaseH_sf"/>
</dbReference>
<dbReference type="PANTHER" id="PTHR30231">
    <property type="entry name" value="DNA POLYMERASE III SUBUNIT EPSILON"/>
    <property type="match status" value="1"/>
</dbReference>
<accession>A0A0W1A625</accession>
<feature type="domain" description="GIY-YIG" evidence="7">
    <location>
        <begin position="200"/>
        <end position="279"/>
    </location>
</feature>
<dbReference type="OrthoDB" id="9803913at2"/>
<dbReference type="Gene3D" id="3.40.1440.10">
    <property type="entry name" value="GIY-YIG endonuclease"/>
    <property type="match status" value="1"/>
</dbReference>
<dbReference type="GO" id="GO:0005829">
    <property type="term" value="C:cytosol"/>
    <property type="evidence" value="ECO:0007669"/>
    <property type="project" value="TreeGrafter"/>
</dbReference>
<comment type="caution">
    <text evidence="8">The sequence shown here is derived from an EMBL/GenBank/DDBJ whole genome shotgun (WGS) entry which is preliminary data.</text>
</comment>
<dbReference type="GO" id="GO:0045004">
    <property type="term" value="P:DNA replication proofreading"/>
    <property type="evidence" value="ECO:0007669"/>
    <property type="project" value="TreeGrafter"/>
</dbReference>
<evidence type="ECO:0000256" key="1">
    <source>
        <dbReference type="ARBA" id="ARBA00012417"/>
    </source>
</evidence>
<comment type="function">
    <text evidence="4">DNA polymerase III is a complex, multichain enzyme responsible for most of the replicative synthesis in bacteria. The epsilon subunit contain the editing function and is a proofreading 3'-5' exonuclease.</text>
</comment>
<dbReference type="InterPro" id="IPR006054">
    <property type="entry name" value="DnaQ"/>
</dbReference>
<evidence type="ECO:0000259" key="7">
    <source>
        <dbReference type="PROSITE" id="PS50164"/>
    </source>
</evidence>
<keyword evidence="9" id="KW-1185">Reference proteome</keyword>
<evidence type="ECO:0000313" key="8">
    <source>
        <dbReference type="EMBL" id="KTD76797.1"/>
    </source>
</evidence>
<keyword evidence="3" id="KW-0378">Hydrolase</keyword>
<dbReference type="SUPFAM" id="SSF82771">
    <property type="entry name" value="GIY-YIG endonuclease"/>
    <property type="match status" value="1"/>
</dbReference>
<dbReference type="FunFam" id="3.30.420.10:FF:000045">
    <property type="entry name" value="3'-5' exonuclease DinG"/>
    <property type="match status" value="1"/>
</dbReference>
<dbReference type="InterPro" id="IPR047296">
    <property type="entry name" value="GIY-YIG_UvrC_Cho"/>
</dbReference>
<keyword evidence="3" id="KW-0269">Exonuclease</keyword>
<dbReference type="RefSeq" id="WP_058493790.1">
    <property type="nucleotide sequence ID" value="NZ_CBCRUR010000004.1"/>
</dbReference>
<evidence type="ECO:0000313" key="9">
    <source>
        <dbReference type="Proteomes" id="UP000054662"/>
    </source>
</evidence>
<dbReference type="GO" id="GO:0006289">
    <property type="term" value="P:nucleotide-excision repair"/>
    <property type="evidence" value="ECO:0007669"/>
    <property type="project" value="InterPro"/>
</dbReference>
<dbReference type="SMART" id="SM00465">
    <property type="entry name" value="GIYc"/>
    <property type="match status" value="1"/>
</dbReference>
<dbReference type="NCBIfam" id="TIGR00573">
    <property type="entry name" value="dnaq"/>
    <property type="match status" value="1"/>
</dbReference>
<dbReference type="PATRIC" id="fig|45076.6.peg.2205"/>
<dbReference type="GO" id="GO:0003677">
    <property type="term" value="F:DNA binding"/>
    <property type="evidence" value="ECO:0007669"/>
    <property type="project" value="InterPro"/>
</dbReference>
<dbReference type="Proteomes" id="UP000054662">
    <property type="component" value="Unassembled WGS sequence"/>
</dbReference>
<dbReference type="InterPro" id="IPR013520">
    <property type="entry name" value="Ribonucl_H"/>
</dbReference>
<dbReference type="SMART" id="SM00479">
    <property type="entry name" value="EXOIII"/>
    <property type="match status" value="1"/>
</dbReference>
<dbReference type="GO" id="GO:0008408">
    <property type="term" value="F:3'-5' exonuclease activity"/>
    <property type="evidence" value="ECO:0007669"/>
    <property type="project" value="TreeGrafter"/>
</dbReference>
<reference evidence="8 9" key="1">
    <citation type="submission" date="2015-11" db="EMBL/GenBank/DDBJ databases">
        <title>Genomic analysis of 38 Legionella species identifies large and diverse effector repertoires.</title>
        <authorList>
            <person name="Burstein D."/>
            <person name="Amaro F."/>
            <person name="Zusman T."/>
            <person name="Lifshitz Z."/>
            <person name="Cohen O."/>
            <person name="Gilbert J.A."/>
            <person name="Pupko T."/>
            <person name="Shuman H.A."/>
            <person name="Segal G."/>
        </authorList>
    </citation>
    <scope>NUCLEOTIDE SEQUENCE [LARGE SCALE GENOMIC DNA]</scope>
    <source>
        <strain evidence="8 9">ATCC 49508</strain>
    </source>
</reference>
<evidence type="ECO:0000256" key="3">
    <source>
        <dbReference type="ARBA" id="ARBA00022839"/>
    </source>
</evidence>
<proteinExistence type="predicted"/>
<dbReference type="GO" id="GO:0003887">
    <property type="term" value="F:DNA-directed DNA polymerase activity"/>
    <property type="evidence" value="ECO:0007669"/>
    <property type="project" value="UniProtKB-EC"/>
</dbReference>
<dbReference type="STRING" id="45076.Lwor_2022"/>
<dbReference type="EC" id="2.7.7.7" evidence="1"/>
<dbReference type="Gene3D" id="3.30.420.10">
    <property type="entry name" value="Ribonuclease H-like superfamily/Ribonuclease H"/>
    <property type="match status" value="1"/>
</dbReference>
<sequence>MKYSYQWALVDIETTGLHVTRDEIIEIAVRIVTEQGVVRTWHRCIKPSRTISEAITRLTGITNQMVCDAPSFQDIATELFEVLEGSVFVAHNARFDYGFIKNAFKRAGIAYQAPVLCSIKLLKQLYPHQQSYNLACIAQSLHISLEQQHRAEADVALLHEVIHQIAEQHSWSTVLAVAKKIQQKSSTPSKLTTDISQLPESPGVYVFYGEKNALPLYIGKSVNLKQRILSHFSGDYTHAKEFALCQQTVRIDVIPTAGELSALLLESELIKKHMPVYNRMLRRKKTLVGFKLSEYRGYYTLSIVREQIEEDELQQHGIYGAFRSAAAAKGILLQLIKRYDLCPKLCGLEQGSPCFSYQLKRCYGACIEAEPAEDYNKRLLESLKEYQAAVWPYQGAIAIKEHCPVNKITQFNVFHLWRHLGTVTHEDSLSQWRTCFSSETQLRSTYDAYKILFSFLNNKSTKDQVIELV</sequence>
<dbReference type="CDD" id="cd06127">
    <property type="entry name" value="DEDDh"/>
    <property type="match status" value="1"/>
</dbReference>
<evidence type="ECO:0000256" key="4">
    <source>
        <dbReference type="ARBA" id="ARBA00025483"/>
    </source>
</evidence>
<dbReference type="InterPro" id="IPR012337">
    <property type="entry name" value="RNaseH-like_sf"/>
</dbReference>
<dbReference type="PANTHER" id="PTHR30231:SF37">
    <property type="entry name" value="EXODEOXYRIBONUCLEASE 10"/>
    <property type="match status" value="1"/>
</dbReference>
<dbReference type="CDD" id="cd10434">
    <property type="entry name" value="GIY-YIG_UvrC_Cho"/>
    <property type="match status" value="1"/>
</dbReference>
<dbReference type="AlphaFoldDB" id="A0A0W1A625"/>
<protein>
    <recommendedName>
        <fullName evidence="1">DNA-directed DNA polymerase</fullName>
        <ecNumber evidence="1">2.7.7.7</ecNumber>
    </recommendedName>
</protein>
<name>A0A0W1A625_9GAMM</name>
<gene>
    <name evidence="8" type="primary">uvrC_2</name>
    <name evidence="8" type="ORF">Lwor_2022</name>
</gene>
<dbReference type="InterPro" id="IPR035901">
    <property type="entry name" value="GIY-YIG_endonuc_sf"/>
</dbReference>
<evidence type="ECO:0000256" key="6">
    <source>
        <dbReference type="ARBA" id="ARBA00049244"/>
    </source>
</evidence>
<organism evidence="8 9">
    <name type="scientific">Legionella worsleiensis</name>
    <dbReference type="NCBI Taxonomy" id="45076"/>
    <lineage>
        <taxon>Bacteria</taxon>
        <taxon>Pseudomonadati</taxon>
        <taxon>Pseudomonadota</taxon>
        <taxon>Gammaproteobacteria</taxon>
        <taxon>Legionellales</taxon>
        <taxon>Legionellaceae</taxon>
        <taxon>Legionella</taxon>
    </lineage>
</organism>
<dbReference type="PROSITE" id="PS50164">
    <property type="entry name" value="GIY_YIG"/>
    <property type="match status" value="1"/>
</dbReference>